<gene>
    <name evidence="5" type="primary">rpsR</name>
    <name evidence="5" type="ORF">ENM99_06515</name>
</gene>
<dbReference type="Pfam" id="PF01084">
    <property type="entry name" value="Ribosomal_S18"/>
    <property type="match status" value="1"/>
</dbReference>
<dbReference type="GO" id="GO:0022627">
    <property type="term" value="C:cytosolic small ribosomal subunit"/>
    <property type="evidence" value="ECO:0007669"/>
    <property type="project" value="TreeGrafter"/>
</dbReference>
<comment type="caution">
    <text evidence="5">The sequence shown here is derived from an EMBL/GenBank/DDBJ whole genome shotgun (WGS) entry which is preliminary data.</text>
</comment>
<name>A0A7C6E948_DESAE</name>
<evidence type="ECO:0000256" key="2">
    <source>
        <dbReference type="ARBA" id="ARBA00022980"/>
    </source>
</evidence>
<dbReference type="GO" id="GO:0003735">
    <property type="term" value="F:structural constituent of ribosome"/>
    <property type="evidence" value="ECO:0007669"/>
    <property type="project" value="InterPro"/>
</dbReference>
<keyword evidence="3 4" id="KW-0687">Ribonucleoprotein</keyword>
<organism evidence="5">
    <name type="scientific">Desulfurella acetivorans</name>
    <dbReference type="NCBI Taxonomy" id="33002"/>
    <lineage>
        <taxon>Bacteria</taxon>
        <taxon>Pseudomonadati</taxon>
        <taxon>Campylobacterota</taxon>
        <taxon>Desulfurellia</taxon>
        <taxon>Desulfurellales</taxon>
        <taxon>Desulfurellaceae</taxon>
        <taxon>Desulfurella</taxon>
    </lineage>
</organism>
<dbReference type="Gene3D" id="4.10.640.10">
    <property type="entry name" value="Ribosomal protein S18"/>
    <property type="match status" value="1"/>
</dbReference>
<dbReference type="InterPro" id="IPR036870">
    <property type="entry name" value="Ribosomal_bS18_sf"/>
</dbReference>
<dbReference type="EMBL" id="DRZX01000307">
    <property type="protein sequence ID" value="HHS49467.1"/>
    <property type="molecule type" value="Genomic_DNA"/>
</dbReference>
<sequence length="50" mass="5693">LSRFITERYKIVSRKTSGVCAKHGRKLSTSIKRARIMALLPFTVNTKLKS</sequence>
<dbReference type="AlphaFoldDB" id="A0A7C6E948"/>
<evidence type="ECO:0000256" key="3">
    <source>
        <dbReference type="ARBA" id="ARBA00023274"/>
    </source>
</evidence>
<dbReference type="PRINTS" id="PR00974">
    <property type="entry name" value="RIBOSOMALS18"/>
</dbReference>
<dbReference type="PANTHER" id="PTHR13479:SF40">
    <property type="entry name" value="SMALL RIBOSOMAL SUBUNIT PROTEIN BS18M"/>
    <property type="match status" value="1"/>
</dbReference>
<proteinExistence type="inferred from homology"/>
<evidence type="ECO:0000256" key="1">
    <source>
        <dbReference type="ARBA" id="ARBA00005589"/>
    </source>
</evidence>
<keyword evidence="2 4" id="KW-0689">Ribosomal protein</keyword>
<protein>
    <submittedName>
        <fullName evidence="5">30S ribosomal protein S18</fullName>
    </submittedName>
</protein>
<dbReference type="InterPro" id="IPR001648">
    <property type="entry name" value="Ribosomal_bS18"/>
</dbReference>
<dbReference type="GO" id="GO:0006412">
    <property type="term" value="P:translation"/>
    <property type="evidence" value="ECO:0007669"/>
    <property type="project" value="InterPro"/>
</dbReference>
<evidence type="ECO:0000256" key="4">
    <source>
        <dbReference type="RuleBase" id="RU003910"/>
    </source>
</evidence>
<evidence type="ECO:0000313" key="5">
    <source>
        <dbReference type="EMBL" id="HHS49467.1"/>
    </source>
</evidence>
<accession>A0A7C6E948</accession>
<reference evidence="5" key="1">
    <citation type="journal article" date="2020" name="mSystems">
        <title>Genome- and Community-Level Interaction Insights into Carbon Utilization and Element Cycling Functions of Hydrothermarchaeota in Hydrothermal Sediment.</title>
        <authorList>
            <person name="Zhou Z."/>
            <person name="Liu Y."/>
            <person name="Xu W."/>
            <person name="Pan J."/>
            <person name="Luo Z.H."/>
            <person name="Li M."/>
        </authorList>
    </citation>
    <scope>NUCLEOTIDE SEQUENCE [LARGE SCALE GENOMIC DNA]</scope>
    <source>
        <strain evidence="5">SpSt-1135</strain>
    </source>
</reference>
<dbReference type="SUPFAM" id="SSF46911">
    <property type="entry name" value="Ribosomal protein S18"/>
    <property type="match status" value="1"/>
</dbReference>
<dbReference type="PANTHER" id="PTHR13479">
    <property type="entry name" value="30S RIBOSOMAL PROTEIN S18"/>
    <property type="match status" value="1"/>
</dbReference>
<feature type="non-terminal residue" evidence="5">
    <location>
        <position position="1"/>
    </location>
</feature>
<comment type="similarity">
    <text evidence="1 4">Belongs to the bacterial ribosomal protein bS18 family.</text>
</comment>
<dbReference type="Proteomes" id="UP000886400">
    <property type="component" value="Unassembled WGS sequence"/>
</dbReference>
<dbReference type="NCBIfam" id="TIGR00165">
    <property type="entry name" value="S18"/>
    <property type="match status" value="1"/>
</dbReference>
<dbReference type="GO" id="GO:0070181">
    <property type="term" value="F:small ribosomal subunit rRNA binding"/>
    <property type="evidence" value="ECO:0007669"/>
    <property type="project" value="TreeGrafter"/>
</dbReference>